<feature type="domain" description="FAD dependent oxidoreductase" evidence="14">
    <location>
        <begin position="6"/>
        <end position="319"/>
    </location>
</feature>
<keyword evidence="5 13" id="KW-0274">FAD</keyword>
<feature type="binding site" evidence="13">
    <location>
        <begin position="36"/>
        <end position="37"/>
    </location>
    <ligand>
        <name>FAD</name>
        <dbReference type="ChEBI" id="CHEBI:57692"/>
    </ligand>
</feature>
<feature type="binding site" evidence="13">
    <location>
        <begin position="308"/>
        <end position="313"/>
    </location>
    <ligand>
        <name>FAD</name>
        <dbReference type="ChEBI" id="CHEBI:57692"/>
    </ligand>
</feature>
<dbReference type="EC" id="1.4.3.1" evidence="8"/>
<evidence type="ECO:0000256" key="5">
    <source>
        <dbReference type="ARBA" id="ARBA00022827"/>
    </source>
</evidence>
<dbReference type="Gene3D" id="3.40.50.720">
    <property type="entry name" value="NAD(P)-binding Rossmann-like Domain"/>
    <property type="match status" value="1"/>
</dbReference>
<comment type="catalytic activity">
    <reaction evidence="12">
        <text>D-glutamate + O2 + H2O = 2-oxoglutarate + H2O2 + NH4(+)</text>
        <dbReference type="Rhea" id="RHEA:10028"/>
        <dbReference type="ChEBI" id="CHEBI:15377"/>
        <dbReference type="ChEBI" id="CHEBI:15379"/>
        <dbReference type="ChEBI" id="CHEBI:16240"/>
        <dbReference type="ChEBI" id="CHEBI:16810"/>
        <dbReference type="ChEBI" id="CHEBI:28938"/>
        <dbReference type="ChEBI" id="CHEBI:29986"/>
    </reaction>
    <physiologicalReaction direction="left-to-right" evidence="12">
        <dbReference type="Rhea" id="RHEA:10029"/>
    </physiologicalReaction>
</comment>
<keyword evidence="16" id="KW-1185">Reference proteome</keyword>
<feature type="binding site" evidence="13">
    <location>
        <begin position="43"/>
        <end position="44"/>
    </location>
    <ligand>
        <name>FAD</name>
        <dbReference type="ChEBI" id="CHEBI:57692"/>
    </ligand>
</feature>
<feature type="binding site" evidence="13">
    <location>
        <position position="166"/>
    </location>
    <ligand>
        <name>FAD</name>
        <dbReference type="ChEBI" id="CHEBI:57692"/>
    </ligand>
</feature>
<evidence type="ECO:0000256" key="12">
    <source>
        <dbReference type="ARBA" id="ARBA00049882"/>
    </source>
</evidence>
<reference evidence="15 16" key="1">
    <citation type="submission" date="2024-06" db="EMBL/GenBank/DDBJ databases">
        <authorList>
            <person name="Pan Q."/>
            <person name="Wen M."/>
            <person name="Jouanno E."/>
            <person name="Zahm M."/>
            <person name="Klopp C."/>
            <person name="Cabau C."/>
            <person name="Louis A."/>
            <person name="Berthelot C."/>
            <person name="Parey E."/>
            <person name="Roest Crollius H."/>
            <person name="Montfort J."/>
            <person name="Robinson-Rechavi M."/>
            <person name="Bouchez O."/>
            <person name="Lampietro C."/>
            <person name="Lopez Roques C."/>
            <person name="Donnadieu C."/>
            <person name="Postlethwait J."/>
            <person name="Bobe J."/>
            <person name="Verreycken H."/>
            <person name="Guiguen Y."/>
        </authorList>
    </citation>
    <scope>NUCLEOTIDE SEQUENCE [LARGE SCALE GENOMIC DNA]</scope>
    <source>
        <strain evidence="15">Up_M1</strain>
        <tissue evidence="15">Testis</tissue>
    </source>
</reference>
<sequence>MKNVEVAVVGAGVVGLSTAVCIAEALPYCSVTLMADRFSPDTTSDVAAGILICTPFADLPLERQQKWFKETIDHLLAIAQSEEASEAGVLLSSGWQLHKEIPVDKKPFWSEFVLGFRTMTDHELKLFPNHKYGQAFTTVKCECSNYLPWLEKRLRKAQGQVVKRKVVNLQELSIQGYDIIVNCSGLGAKTLVEDSQVHPVRGQVLKVQAPWLQHFIRDGDGQSYIYPGIHHVTLGGTRQADDWRLEPDEGDSQGILERCIRLEPSLSRARVLGVSVGLRPSRKNVRVEKEQLFLGSRLVHVVHNYGHGGWGVTLSWGTALDALGLVRTCLFERPPRARL</sequence>
<comment type="cofactor">
    <cofactor evidence="1 13">
        <name>FAD</name>
        <dbReference type="ChEBI" id="CHEBI:57692"/>
    </cofactor>
</comment>
<dbReference type="PANTHER" id="PTHR11530">
    <property type="entry name" value="D-AMINO ACID OXIDASE"/>
    <property type="match status" value="1"/>
</dbReference>
<keyword evidence="6" id="KW-0560">Oxidoreductase</keyword>
<dbReference type="InterPro" id="IPR023209">
    <property type="entry name" value="DAO"/>
</dbReference>
<gene>
    <name evidence="15" type="ORF">UPYG_G00232330</name>
</gene>
<feature type="binding site" evidence="13">
    <location>
        <position position="224"/>
    </location>
    <ligand>
        <name>D-dopa</name>
        <dbReference type="ChEBI" id="CHEBI:149689"/>
    </ligand>
</feature>
<keyword evidence="7" id="KW-0576">Peroxisome</keyword>
<dbReference type="InterPro" id="IPR006076">
    <property type="entry name" value="FAD-dep_OxRdtase"/>
</dbReference>
<dbReference type="Proteomes" id="UP001557470">
    <property type="component" value="Unassembled WGS sequence"/>
</dbReference>
<evidence type="ECO:0000256" key="6">
    <source>
        <dbReference type="ARBA" id="ARBA00023002"/>
    </source>
</evidence>
<dbReference type="PANTHER" id="PTHR11530:SF11">
    <property type="entry name" value="D-ASPARTATE OXIDASE"/>
    <property type="match status" value="1"/>
</dbReference>
<evidence type="ECO:0000313" key="15">
    <source>
        <dbReference type="EMBL" id="KAL0969790.1"/>
    </source>
</evidence>
<dbReference type="Pfam" id="PF01266">
    <property type="entry name" value="DAO"/>
    <property type="match status" value="1"/>
</dbReference>
<dbReference type="GO" id="GO:0008445">
    <property type="term" value="F:D-aspartate oxidase activity"/>
    <property type="evidence" value="ECO:0007669"/>
    <property type="project" value="UniProtKB-EC"/>
</dbReference>
<evidence type="ECO:0000256" key="1">
    <source>
        <dbReference type="ARBA" id="ARBA00001974"/>
    </source>
</evidence>
<evidence type="ECO:0000256" key="10">
    <source>
        <dbReference type="ARBA" id="ARBA00046214"/>
    </source>
</evidence>
<dbReference type="Gene3D" id="3.30.9.10">
    <property type="entry name" value="D-Amino Acid Oxidase, subunit A, domain 2"/>
    <property type="match status" value="1"/>
</dbReference>
<proteinExistence type="inferred from homology"/>
<dbReference type="GO" id="GO:0019478">
    <property type="term" value="P:D-amino acid catabolic process"/>
    <property type="evidence" value="ECO:0007669"/>
    <property type="project" value="UniProtKB-ARBA"/>
</dbReference>
<feature type="binding site" evidence="13">
    <location>
        <position position="279"/>
    </location>
    <ligand>
        <name>D-dopa</name>
        <dbReference type="ChEBI" id="CHEBI:149689"/>
    </ligand>
</feature>
<comment type="catalytic activity">
    <reaction evidence="11">
        <text>D-aspartate + O2 + H2O = oxaloacetate + H2O2 + NH4(+)</text>
        <dbReference type="Rhea" id="RHEA:12512"/>
        <dbReference type="ChEBI" id="CHEBI:15377"/>
        <dbReference type="ChEBI" id="CHEBI:15379"/>
        <dbReference type="ChEBI" id="CHEBI:16240"/>
        <dbReference type="ChEBI" id="CHEBI:16452"/>
        <dbReference type="ChEBI" id="CHEBI:28938"/>
        <dbReference type="ChEBI" id="CHEBI:29990"/>
        <dbReference type="EC" id="1.4.3.1"/>
    </reaction>
    <physiologicalReaction direction="left-to-right" evidence="11">
        <dbReference type="Rhea" id="RHEA:12513"/>
    </physiologicalReaction>
</comment>
<evidence type="ECO:0000256" key="11">
    <source>
        <dbReference type="ARBA" id="ARBA00047522"/>
    </source>
</evidence>
<dbReference type="SUPFAM" id="SSF54373">
    <property type="entry name" value="FAD-linked reductases, C-terminal domain"/>
    <property type="match status" value="1"/>
</dbReference>
<evidence type="ECO:0000259" key="14">
    <source>
        <dbReference type="Pfam" id="PF01266"/>
    </source>
</evidence>
<comment type="similarity">
    <text evidence="3">Belongs to the DAMOX/DASOX family.</text>
</comment>
<evidence type="ECO:0000256" key="3">
    <source>
        <dbReference type="ARBA" id="ARBA00006730"/>
    </source>
</evidence>
<evidence type="ECO:0000256" key="7">
    <source>
        <dbReference type="ARBA" id="ARBA00023140"/>
    </source>
</evidence>
<organism evidence="15 16">
    <name type="scientific">Umbra pygmaea</name>
    <name type="common">Eastern mudminnow</name>
    <dbReference type="NCBI Taxonomy" id="75934"/>
    <lineage>
        <taxon>Eukaryota</taxon>
        <taxon>Metazoa</taxon>
        <taxon>Chordata</taxon>
        <taxon>Craniata</taxon>
        <taxon>Vertebrata</taxon>
        <taxon>Euteleostomi</taxon>
        <taxon>Actinopterygii</taxon>
        <taxon>Neopterygii</taxon>
        <taxon>Teleostei</taxon>
        <taxon>Protacanthopterygii</taxon>
        <taxon>Esociformes</taxon>
        <taxon>Umbridae</taxon>
        <taxon>Umbra</taxon>
    </lineage>
</organism>
<evidence type="ECO:0000313" key="16">
    <source>
        <dbReference type="Proteomes" id="UP001557470"/>
    </source>
</evidence>
<dbReference type="AlphaFoldDB" id="A0ABD0WEL0"/>
<evidence type="ECO:0000256" key="9">
    <source>
        <dbReference type="ARBA" id="ARBA00044541"/>
    </source>
</evidence>
<evidence type="ECO:0000256" key="13">
    <source>
        <dbReference type="PIRSR" id="PIRSR000189-1"/>
    </source>
</evidence>
<dbReference type="EMBL" id="JAGEUA010000007">
    <property type="protein sequence ID" value="KAL0969790.1"/>
    <property type="molecule type" value="Genomic_DNA"/>
</dbReference>
<dbReference type="InterPro" id="IPR006181">
    <property type="entry name" value="D-amino_acid_oxidase_CS"/>
</dbReference>
<accession>A0ABD0WEL0</accession>
<keyword evidence="4" id="KW-0285">Flavoprotein</keyword>
<feature type="binding site" evidence="13">
    <location>
        <position position="309"/>
    </location>
    <ligand>
        <name>D-dopa</name>
        <dbReference type="ChEBI" id="CHEBI:149689"/>
    </ligand>
</feature>
<protein>
    <recommendedName>
        <fullName evidence="9">D-aspartate oxidase</fullName>
        <ecNumber evidence="8">1.4.3.1</ecNumber>
    </recommendedName>
</protein>
<evidence type="ECO:0000256" key="4">
    <source>
        <dbReference type="ARBA" id="ARBA00022630"/>
    </source>
</evidence>
<dbReference type="SUPFAM" id="SSF51971">
    <property type="entry name" value="Nucleotide-binding domain"/>
    <property type="match status" value="1"/>
</dbReference>
<comment type="function">
    <text evidence="10">Selectively catalyzes the oxidative deamination of acidic amino acids. Suppresses the level of D-aspartate in the brain, an amino acid that can act as an agonist for glutamate receptors. Protects the organism from the toxicity of D-amino acids. May also function in the intestine.</text>
</comment>
<dbReference type="GO" id="GO:0005782">
    <property type="term" value="C:peroxisomal matrix"/>
    <property type="evidence" value="ECO:0007669"/>
    <property type="project" value="UniProtKB-SubCell"/>
</dbReference>
<evidence type="ECO:0000256" key="8">
    <source>
        <dbReference type="ARBA" id="ARBA00044520"/>
    </source>
</evidence>
<comment type="subcellular location">
    <subcellularLocation>
        <location evidence="2">Peroxisome matrix</location>
    </subcellularLocation>
</comment>
<evidence type="ECO:0000256" key="2">
    <source>
        <dbReference type="ARBA" id="ARBA00004253"/>
    </source>
</evidence>
<dbReference type="PROSITE" id="PS00677">
    <property type="entry name" value="DAO"/>
    <property type="match status" value="1"/>
</dbReference>
<dbReference type="PIRSF" id="PIRSF000189">
    <property type="entry name" value="D-aa_oxidase"/>
    <property type="match status" value="1"/>
</dbReference>
<name>A0ABD0WEL0_UMBPY</name>
<comment type="caution">
    <text evidence="15">The sequence shown here is derived from an EMBL/GenBank/DDBJ whole genome shotgun (WGS) entry which is preliminary data.</text>
</comment>